<accession>A0A3B0WJ52</accession>
<organism evidence="1">
    <name type="scientific">hydrothermal vent metagenome</name>
    <dbReference type="NCBI Taxonomy" id="652676"/>
    <lineage>
        <taxon>unclassified sequences</taxon>
        <taxon>metagenomes</taxon>
        <taxon>ecological metagenomes</taxon>
    </lineage>
</organism>
<protein>
    <submittedName>
        <fullName evidence="1">Uncharacterized protein</fullName>
    </submittedName>
</protein>
<sequence length="81" mass="8856">MVGNNPAKLAAAKNYLSNLGTVNVHQLNLLDATAVADYANRLSQQSHDYLVMLPVYFHPTPSLTTRLKNMTAMLDSTKPPS</sequence>
<reference evidence="1" key="1">
    <citation type="submission" date="2018-06" db="EMBL/GenBank/DDBJ databases">
        <authorList>
            <person name="Zhirakovskaya E."/>
        </authorList>
    </citation>
    <scope>NUCLEOTIDE SEQUENCE</scope>
</reference>
<name>A0A3B0WJ52_9ZZZZ</name>
<dbReference type="EMBL" id="UOFA01000121">
    <property type="protein sequence ID" value="VAW44506.1"/>
    <property type="molecule type" value="Genomic_DNA"/>
</dbReference>
<proteinExistence type="predicted"/>
<gene>
    <name evidence="1" type="ORF">MNBD_GAMMA02-623</name>
</gene>
<dbReference type="AlphaFoldDB" id="A0A3B0WJ52"/>
<evidence type="ECO:0000313" key="1">
    <source>
        <dbReference type="EMBL" id="VAW44506.1"/>
    </source>
</evidence>